<accession>A0A1H0BKX2</accession>
<proteinExistence type="inferred from homology"/>
<keyword evidence="4 5" id="KW-0949">S-adenosyl-L-methionine</keyword>
<dbReference type="GO" id="GO:0019251">
    <property type="term" value="P:anaerobic cobalamin biosynthetic process"/>
    <property type="evidence" value="ECO:0007669"/>
    <property type="project" value="UniProtKB-UniRule"/>
</dbReference>
<reference evidence="6 7" key="1">
    <citation type="submission" date="2016-10" db="EMBL/GenBank/DDBJ databases">
        <authorList>
            <person name="de Groot N.N."/>
        </authorList>
    </citation>
    <scope>NUCLEOTIDE SEQUENCE [LARGE SCALE GENOMIC DNA]</scope>
    <source>
        <strain evidence="6 7">DSM 15269</strain>
    </source>
</reference>
<dbReference type="OrthoDB" id="6439987at2"/>
<sequence length="335" mass="37244">MRFGLSTGTYAAALAKAGTLALVKKIFVPKVWILLPEGMWVQIPVKTSKIGKGVLVSTVKDAGDDPDITHGLELQCRLELRKDSKIRFNKGKGLGIITKPGLALPIGEVAINPVPRNMIKKAIRQVFLGGVNLTFIIPKGEEIAAKTFNPRLGIKGGISILGTSGRVRPFSLKAIQETIRLHLNSLLQQEIKTIVLVPGRIGEKAAQKLGFNNIVEVSNEWQTAFDYLQKKDLKQIIIVGHPGKLLKFLQNDFDTHSKRSKSAVPILEKYLFELFELKVKLNTVEQGFKILNNSQKRKCATFLANLLKIKIKTTFCLQSEVCVYLIDYKSNVLNF</sequence>
<dbReference type="UniPathway" id="UPA00148">
    <property type="reaction ID" value="UER00227"/>
</dbReference>
<dbReference type="RefSeq" id="WP_092063437.1">
    <property type="nucleotide sequence ID" value="NZ_FNIN01000002.1"/>
</dbReference>
<dbReference type="EC" id="2.1.1.195" evidence="5"/>
<comment type="catalytic activity">
    <reaction evidence="5">
        <text>Co-precorrin-5B + S-adenosyl-L-methionine = Co-precorrin-6A + S-adenosyl-L-homocysteine</text>
        <dbReference type="Rhea" id="RHEA:26285"/>
        <dbReference type="ChEBI" id="CHEBI:57856"/>
        <dbReference type="ChEBI" id="CHEBI:59789"/>
        <dbReference type="ChEBI" id="CHEBI:60063"/>
        <dbReference type="ChEBI" id="CHEBI:60064"/>
        <dbReference type="EC" id="2.1.1.195"/>
    </reaction>
</comment>
<evidence type="ECO:0000256" key="2">
    <source>
        <dbReference type="ARBA" id="ARBA00022603"/>
    </source>
</evidence>
<evidence type="ECO:0000256" key="1">
    <source>
        <dbReference type="ARBA" id="ARBA00022573"/>
    </source>
</evidence>
<dbReference type="Gene3D" id="3.30.2110.10">
    <property type="entry name" value="CbiD-like"/>
    <property type="match status" value="1"/>
</dbReference>
<dbReference type="PANTHER" id="PTHR35863:SF1">
    <property type="entry name" value="COBALT-PRECORRIN-5B C(1)-METHYLTRANSFERASE"/>
    <property type="match status" value="1"/>
</dbReference>
<dbReference type="AlphaFoldDB" id="A0A1H0BKX2"/>
<evidence type="ECO:0000256" key="5">
    <source>
        <dbReference type="HAMAP-Rule" id="MF_00787"/>
    </source>
</evidence>
<dbReference type="PANTHER" id="PTHR35863">
    <property type="entry name" value="COBALT-PRECORRIN-5B C(1)-METHYLTRANSFERASE"/>
    <property type="match status" value="1"/>
</dbReference>
<evidence type="ECO:0000256" key="3">
    <source>
        <dbReference type="ARBA" id="ARBA00022679"/>
    </source>
</evidence>
<comment type="function">
    <text evidence="5">Catalyzes the methylation of C-1 in cobalt-precorrin-5B to form cobalt-precorrin-6A.</text>
</comment>
<dbReference type="GO" id="GO:0043780">
    <property type="term" value="F:cobalt-precorrin-5B C1-methyltransferase activity"/>
    <property type="evidence" value="ECO:0007669"/>
    <property type="project" value="RHEA"/>
</dbReference>
<evidence type="ECO:0000313" key="7">
    <source>
        <dbReference type="Proteomes" id="UP000199602"/>
    </source>
</evidence>
<dbReference type="Proteomes" id="UP000199602">
    <property type="component" value="Unassembled WGS sequence"/>
</dbReference>
<evidence type="ECO:0000256" key="4">
    <source>
        <dbReference type="ARBA" id="ARBA00022691"/>
    </source>
</evidence>
<dbReference type="InterPro" id="IPR036074">
    <property type="entry name" value="CbiD_sf"/>
</dbReference>
<name>A0A1H0BKX2_9BACT</name>
<comment type="pathway">
    <text evidence="5">Cofactor biosynthesis; adenosylcobalamin biosynthesis; cob(II)yrinate a,c-diamide from sirohydrochlorin (anaerobic route): step 6/10.</text>
</comment>
<dbReference type="InterPro" id="IPR002748">
    <property type="entry name" value="CbiD"/>
</dbReference>
<keyword evidence="7" id="KW-1185">Reference proteome</keyword>
<protein>
    <recommendedName>
        <fullName evidence="5">Cobalt-precorrin-5B C(1)-methyltransferase</fullName>
        <ecNumber evidence="5">2.1.1.195</ecNumber>
    </recommendedName>
    <alternativeName>
        <fullName evidence="5">Cobalt-precorrin-6A synthase</fullName>
    </alternativeName>
</protein>
<dbReference type="Pfam" id="PF01888">
    <property type="entry name" value="CbiD"/>
    <property type="match status" value="1"/>
</dbReference>
<dbReference type="EMBL" id="FNIN01000002">
    <property type="protein sequence ID" value="SDN46294.1"/>
    <property type="molecule type" value="Genomic_DNA"/>
</dbReference>
<dbReference type="PIRSF" id="PIRSF026782">
    <property type="entry name" value="CbiD"/>
    <property type="match status" value="1"/>
</dbReference>
<comment type="similarity">
    <text evidence="5">Belongs to the CbiD family.</text>
</comment>
<evidence type="ECO:0000313" key="6">
    <source>
        <dbReference type="EMBL" id="SDN46294.1"/>
    </source>
</evidence>
<dbReference type="SUPFAM" id="SSF111342">
    <property type="entry name" value="CbiD-like"/>
    <property type="match status" value="1"/>
</dbReference>
<keyword evidence="1 5" id="KW-0169">Cobalamin biosynthesis</keyword>
<dbReference type="STRING" id="206665.SAMN04488516_102209"/>
<keyword evidence="3 5" id="KW-0808">Transferase</keyword>
<gene>
    <name evidence="5" type="primary">cbiD</name>
    <name evidence="6" type="ORF">SAMN04488516_102209</name>
</gene>
<dbReference type="GO" id="GO:0032259">
    <property type="term" value="P:methylation"/>
    <property type="evidence" value="ECO:0007669"/>
    <property type="project" value="UniProtKB-KW"/>
</dbReference>
<dbReference type="NCBIfam" id="TIGR00312">
    <property type="entry name" value="cbiD"/>
    <property type="match status" value="1"/>
</dbReference>
<dbReference type="HAMAP" id="MF_00787">
    <property type="entry name" value="CbiD"/>
    <property type="match status" value="1"/>
</dbReference>
<organism evidence="6 7">
    <name type="scientific">Desulfonauticus submarinus</name>
    <dbReference type="NCBI Taxonomy" id="206665"/>
    <lineage>
        <taxon>Bacteria</taxon>
        <taxon>Pseudomonadati</taxon>
        <taxon>Thermodesulfobacteriota</taxon>
        <taxon>Desulfovibrionia</taxon>
        <taxon>Desulfovibrionales</taxon>
        <taxon>Desulfonauticaceae</taxon>
        <taxon>Desulfonauticus</taxon>
    </lineage>
</organism>
<keyword evidence="2 5" id="KW-0489">Methyltransferase</keyword>